<evidence type="ECO:0000256" key="3">
    <source>
        <dbReference type="ARBA" id="ARBA00022643"/>
    </source>
</evidence>
<feature type="domain" description="Flavoprotein" evidence="9">
    <location>
        <begin position="9"/>
        <end position="178"/>
    </location>
</feature>
<evidence type="ECO:0000256" key="4">
    <source>
        <dbReference type="ARBA" id="ARBA00022679"/>
    </source>
</evidence>
<name>A0A5M7CE81_SACHI</name>
<feature type="binding site" evidence="7">
    <location>
        <position position="158"/>
    </location>
    <ligand>
        <name>dimethylallyl phosphate</name>
        <dbReference type="ChEBI" id="CHEBI:88052"/>
    </ligand>
</feature>
<dbReference type="Proteomes" id="UP000323946">
    <property type="component" value="Unassembled WGS sequence"/>
</dbReference>
<feature type="region of interest" description="Disordered" evidence="8">
    <location>
        <begin position="187"/>
        <end position="206"/>
    </location>
</feature>
<evidence type="ECO:0000256" key="8">
    <source>
        <dbReference type="SAM" id="MobiDB-lite"/>
    </source>
</evidence>
<dbReference type="PANTHER" id="PTHR43374:SF1">
    <property type="entry name" value="FLAVIN PRENYLTRANSFERASE PAD1, MITOCHONDRIAL"/>
    <property type="match status" value="1"/>
</dbReference>
<dbReference type="OrthoDB" id="9781577at2"/>
<dbReference type="InterPro" id="IPR036551">
    <property type="entry name" value="Flavin_trans-like"/>
</dbReference>
<keyword evidence="3 7" id="KW-0288">FMN</keyword>
<dbReference type="GO" id="GO:0016831">
    <property type="term" value="F:carboxy-lyase activity"/>
    <property type="evidence" value="ECO:0007669"/>
    <property type="project" value="TreeGrafter"/>
</dbReference>
<dbReference type="NCBIfam" id="NF004685">
    <property type="entry name" value="PRK06029.1"/>
    <property type="match status" value="1"/>
</dbReference>
<accession>A0A5M7CE81</accession>
<gene>
    <name evidence="7" type="primary">ubiX</name>
    <name evidence="10" type="ORF">F1721_00405</name>
</gene>
<dbReference type="GO" id="GO:0106141">
    <property type="term" value="F:flavin prenyltransferase activity"/>
    <property type="evidence" value="ECO:0007669"/>
    <property type="project" value="UniProtKB-EC"/>
</dbReference>
<keyword evidence="4 7" id="KW-0808">Transferase</keyword>
<dbReference type="FunFam" id="3.40.50.1950:FF:000001">
    <property type="entry name" value="Flavin prenyltransferase UbiX"/>
    <property type="match status" value="1"/>
</dbReference>
<dbReference type="SUPFAM" id="SSF52507">
    <property type="entry name" value="Homo-oligomeric flavin-containing Cys decarboxylases, HFCD"/>
    <property type="match status" value="1"/>
</dbReference>
<protein>
    <recommendedName>
        <fullName evidence="7">Flavin prenyltransferase UbiX</fullName>
        <ecNumber evidence="7">2.5.1.129</ecNumber>
    </recommendedName>
</protein>
<evidence type="ECO:0000256" key="1">
    <source>
        <dbReference type="ARBA" id="ARBA00022602"/>
    </source>
</evidence>
<proteinExistence type="inferred from homology"/>
<feature type="binding site" evidence="7">
    <location>
        <position position="174"/>
    </location>
    <ligand>
        <name>dimethylallyl phosphate</name>
        <dbReference type="ChEBI" id="CHEBI:88052"/>
    </ligand>
</feature>
<dbReference type="PANTHER" id="PTHR43374">
    <property type="entry name" value="FLAVIN PRENYLTRANSFERASE"/>
    <property type="match status" value="1"/>
</dbReference>
<feature type="binding site" evidence="7">
    <location>
        <begin position="93"/>
        <end position="96"/>
    </location>
    <ligand>
        <name>FMN</name>
        <dbReference type="ChEBI" id="CHEBI:58210"/>
    </ligand>
</feature>
<comment type="function">
    <text evidence="7">Flavin prenyltransferase that catalyzes the synthesis of the prenylated FMN cofactor (prenyl-FMN) for 4-hydroxy-3-polyprenylbenzoic acid decarboxylase UbiD. The prenyltransferase is metal-independent and links a dimethylallyl moiety from dimethylallyl monophosphate (DMAP) to the flavin N5 and C6 atoms of FMN.</text>
</comment>
<dbReference type="EC" id="2.5.1.129" evidence="7"/>
<dbReference type="HAMAP" id="MF_01984">
    <property type="entry name" value="ubiX_pad"/>
    <property type="match status" value="1"/>
</dbReference>
<dbReference type="RefSeq" id="WP_150064480.1">
    <property type="nucleotide sequence ID" value="NZ_VWPH01000001.1"/>
</dbReference>
<keyword evidence="2 7" id="KW-0285">Flavoprotein</keyword>
<dbReference type="AlphaFoldDB" id="A0A5M7CE81"/>
<dbReference type="SMR" id="A0A5M7CE81"/>
<keyword evidence="1 7" id="KW-0637">Prenyltransferase</keyword>
<evidence type="ECO:0000256" key="5">
    <source>
        <dbReference type="ARBA" id="ARBA00050612"/>
    </source>
</evidence>
<comment type="catalytic activity">
    <reaction evidence="5 7">
        <text>dimethylallyl phosphate + FMNH2 = prenylated FMNH2 + phosphate</text>
        <dbReference type="Rhea" id="RHEA:37743"/>
        <dbReference type="ChEBI" id="CHEBI:43474"/>
        <dbReference type="ChEBI" id="CHEBI:57618"/>
        <dbReference type="ChEBI" id="CHEBI:87467"/>
        <dbReference type="ChEBI" id="CHEBI:88052"/>
        <dbReference type="EC" id="2.5.1.129"/>
    </reaction>
</comment>
<reference evidence="10 11" key="1">
    <citation type="submission" date="2019-09" db="EMBL/GenBank/DDBJ databases">
        <title>Draft genome sequence of the thermophilic Saccharopolyspora hirsuta VKM Ac-666T.</title>
        <authorList>
            <person name="Lobastova T.G."/>
            <person name="Fokina V."/>
            <person name="Bragin E.Y."/>
            <person name="Shtratnikova V.Y."/>
            <person name="Starodumova I.P."/>
            <person name="Tarlachkov S.V."/>
            <person name="Donova M.V."/>
        </authorList>
    </citation>
    <scope>NUCLEOTIDE SEQUENCE [LARGE SCALE GENOMIC DNA]</scope>
    <source>
        <strain evidence="10 11">VKM Ac-666</strain>
    </source>
</reference>
<keyword evidence="11" id="KW-1185">Reference proteome</keyword>
<evidence type="ECO:0000259" key="9">
    <source>
        <dbReference type="Pfam" id="PF02441"/>
    </source>
</evidence>
<feature type="binding site" evidence="7">
    <location>
        <position position="42"/>
    </location>
    <ligand>
        <name>FMN</name>
        <dbReference type="ChEBI" id="CHEBI:58210"/>
    </ligand>
</feature>
<feature type="binding site" evidence="7">
    <location>
        <position position="128"/>
    </location>
    <ligand>
        <name>FMN</name>
        <dbReference type="ChEBI" id="CHEBI:58210"/>
    </ligand>
</feature>
<dbReference type="Pfam" id="PF02441">
    <property type="entry name" value="Flavoprotein"/>
    <property type="match status" value="1"/>
</dbReference>
<evidence type="ECO:0000313" key="11">
    <source>
        <dbReference type="Proteomes" id="UP000323946"/>
    </source>
</evidence>
<dbReference type="InterPro" id="IPR004507">
    <property type="entry name" value="UbiX-like"/>
</dbReference>
<dbReference type="Gene3D" id="3.40.50.1950">
    <property type="entry name" value="Flavin prenyltransferase-like"/>
    <property type="match status" value="1"/>
</dbReference>
<dbReference type="EMBL" id="VWPH01000001">
    <property type="protein sequence ID" value="KAA5837974.1"/>
    <property type="molecule type" value="Genomic_DNA"/>
</dbReference>
<evidence type="ECO:0000256" key="6">
    <source>
        <dbReference type="ARBA" id="ARBA00060793"/>
    </source>
</evidence>
<organism evidence="10 11">
    <name type="scientific">Saccharopolyspora hirsuta</name>
    <dbReference type="NCBI Taxonomy" id="1837"/>
    <lineage>
        <taxon>Bacteria</taxon>
        <taxon>Bacillati</taxon>
        <taxon>Actinomycetota</taxon>
        <taxon>Actinomycetes</taxon>
        <taxon>Pseudonocardiales</taxon>
        <taxon>Pseudonocardiaceae</taxon>
        <taxon>Saccharopolyspora</taxon>
    </lineage>
</organism>
<evidence type="ECO:0000313" key="10">
    <source>
        <dbReference type="EMBL" id="KAA5837974.1"/>
    </source>
</evidence>
<sequence>MRPDDFPPRIIVGITGASGVIYGIRALELLAQLGVETHLVITRAARATLAQETSWTVADVRERASVTHADHDLGAAIASGSFPVDGMLVAPCSVKTLSAIANSFDDNLLVRAADVTLKERRPLVLMLRETPLHTGHIRLMAQAAEAGAVLMPPVPAFYAQPTSIEEMVTHTVARALDALGLAHPHAARWSGERSSSSTTERRSVGA</sequence>
<comment type="similarity">
    <text evidence="6 7">Belongs to the UbiX/PAD1 family.</text>
</comment>
<feature type="binding site" evidence="7">
    <location>
        <begin position="16"/>
        <end position="18"/>
    </location>
    <ligand>
        <name>FMN</name>
        <dbReference type="ChEBI" id="CHEBI:58210"/>
    </ligand>
</feature>
<dbReference type="InterPro" id="IPR003382">
    <property type="entry name" value="Flavoprotein"/>
</dbReference>
<evidence type="ECO:0000256" key="7">
    <source>
        <dbReference type="HAMAP-Rule" id="MF_01984"/>
    </source>
</evidence>
<dbReference type="NCBIfam" id="TIGR00421">
    <property type="entry name" value="ubiX_pad"/>
    <property type="match status" value="1"/>
</dbReference>
<evidence type="ECO:0000256" key="2">
    <source>
        <dbReference type="ARBA" id="ARBA00022630"/>
    </source>
</evidence>
<comment type="caution">
    <text evidence="7">Lacks conserved residue(s) required for the propagation of feature annotation.</text>
</comment>
<comment type="caution">
    <text evidence="10">The sequence shown here is derived from an EMBL/GenBank/DDBJ whole genome shotgun (WGS) entry which is preliminary data.</text>
</comment>